<comment type="caution">
    <text evidence="1">The sequence shown here is derived from an EMBL/GenBank/DDBJ whole genome shotgun (WGS) entry which is preliminary data.</text>
</comment>
<accession>A0A520KS84</accession>
<protein>
    <submittedName>
        <fullName evidence="1">DUF655 domain-containing protein</fullName>
    </submittedName>
</protein>
<proteinExistence type="predicted"/>
<dbReference type="Proteomes" id="UP000317158">
    <property type="component" value="Unassembled WGS sequence"/>
</dbReference>
<name>A0A520KS84_METT2</name>
<dbReference type="PANTHER" id="PTHR40734:SF1">
    <property type="entry name" value="DNA-BINDING PROTEIN"/>
    <property type="match status" value="1"/>
</dbReference>
<dbReference type="SUPFAM" id="SSF160975">
    <property type="entry name" value="AF1531-like"/>
    <property type="match status" value="1"/>
</dbReference>
<dbReference type="EMBL" id="RXIF01000006">
    <property type="protein sequence ID" value="RZN64625.1"/>
    <property type="molecule type" value="Genomic_DNA"/>
</dbReference>
<dbReference type="PANTHER" id="PTHR40734">
    <property type="entry name" value="TRNA-SPECIFIC ADENOSINE DEAMINASE-RELATED"/>
    <property type="match status" value="1"/>
</dbReference>
<gene>
    <name evidence="1" type="ORF">EF806_04650</name>
</gene>
<evidence type="ECO:0000313" key="1">
    <source>
        <dbReference type="EMBL" id="RZN64625.1"/>
    </source>
</evidence>
<dbReference type="Gene3D" id="1.10.150.280">
    <property type="entry name" value="AF1531-like domain"/>
    <property type="match status" value="1"/>
</dbReference>
<dbReference type="AlphaFoldDB" id="A0A520KS84"/>
<dbReference type="Gene3D" id="2.40.50.140">
    <property type="entry name" value="Nucleic acid-binding proteins"/>
    <property type="match status" value="1"/>
</dbReference>
<organism evidence="1 2">
    <name type="scientific">Methanoliparum thermophilum</name>
    <dbReference type="NCBI Taxonomy" id="2491083"/>
    <lineage>
        <taxon>Archaea</taxon>
        <taxon>Methanobacteriati</taxon>
        <taxon>Methanobacteriota</taxon>
        <taxon>Candidatus Methanoliparia</taxon>
        <taxon>Candidatus Methanoliparales</taxon>
        <taxon>Candidatus Methanoliparaceae</taxon>
        <taxon>Candidatus Methanoliparum</taxon>
    </lineage>
</organism>
<dbReference type="Pfam" id="PF04919">
    <property type="entry name" value="DUF655"/>
    <property type="match status" value="1"/>
</dbReference>
<dbReference type="InterPro" id="IPR012340">
    <property type="entry name" value="NA-bd_OB-fold"/>
</dbReference>
<dbReference type="InterPro" id="IPR007003">
    <property type="entry name" value="DUF655"/>
</dbReference>
<reference evidence="1 2" key="1">
    <citation type="journal article" date="2019" name="Nat. Microbiol.">
        <title>Wide diversity of methane and short-chain alkane metabolisms in uncultured archaea.</title>
        <authorList>
            <person name="Borrel G."/>
            <person name="Adam P.S."/>
            <person name="McKay L.J."/>
            <person name="Chen L.X."/>
            <person name="Sierra-Garcia I.N."/>
            <person name="Sieber C.M."/>
            <person name="Letourneur Q."/>
            <person name="Ghozlane A."/>
            <person name="Andersen G.L."/>
            <person name="Li W.J."/>
            <person name="Hallam S.J."/>
            <person name="Muyzer G."/>
            <person name="de Oliveira V.M."/>
            <person name="Inskeep W.P."/>
            <person name="Banfield J.F."/>
            <person name="Gribaldo S."/>
        </authorList>
    </citation>
    <scope>NUCLEOTIDE SEQUENCE [LARGE SCALE GENOMIC DNA]</scope>
    <source>
        <strain evidence="1">NM1a</strain>
    </source>
</reference>
<evidence type="ECO:0000313" key="2">
    <source>
        <dbReference type="Proteomes" id="UP000317158"/>
    </source>
</evidence>
<sequence>MQDYEKEDAKDEYVRVLDYLPYGHPNDNRPVYQKRPIIQAIGEEHLSLLEVVPKKGKKADPYDRLYIGRGMRDVVDYVKRRISYEDLTNAAKMELLNVIEEIVKDNEKRFVEFFNKSGSITSRFHHLEIIPGIGKKLMWKIIEERNKSPFTSFKDIEERVITLYHPERLIARRIEEEIKEDNIKYRTFVRPFIKRAEFKKNRYDR</sequence>